<evidence type="ECO:0000313" key="2">
    <source>
        <dbReference type="EMBL" id="SNT76513.1"/>
    </source>
</evidence>
<dbReference type="PANTHER" id="PTHR47495:SF2">
    <property type="entry name" value="ALDEHYDE DEHYDROGENASE"/>
    <property type="match status" value="1"/>
</dbReference>
<dbReference type="Gene3D" id="3.90.1170.50">
    <property type="entry name" value="Aldehyde oxidase/xanthine dehydrogenase, a/b hammerhead"/>
    <property type="match status" value="1"/>
</dbReference>
<dbReference type="InterPro" id="IPR052516">
    <property type="entry name" value="N-heterocyclic_Hydroxylase"/>
</dbReference>
<dbReference type="Gene3D" id="3.30.365.10">
    <property type="entry name" value="Aldehyde oxidase/xanthine dehydrogenase, molybdopterin binding domain"/>
    <property type="match status" value="4"/>
</dbReference>
<sequence length="724" mass="77137">MTGLTRRSFLQTAAASGAALTLGFTPKGALAQAAQSRQLTPFLSIDSDGNVTAIVKHLEGGQGPATGLSTLIAEELNMKLTDIRFEMAPANAALYNNLLFGPVQATGGSSAMANSFLQYRTAGAAARQMLIAAAAQKWSVAPESLSLKDGVVSDGENFARIGELVGDAARMEVPAEPRLKDPSEWTQIGNPQRARRDSHDKINGKARFGMDVHLDDMLVVAIRRTPRMGGIVASFDDSEAKAVKGFDHAAVLPNGAGVAVYAKNTWAAFQARDALTVEWDFSKAEGRSSEEIRADLAAMLDAEPQYNGNKADRAAVEAAIEGAAQTISREFYFPLLSHSPMEPINATIEPLPNGGIRYHDGAQGPTVNQMVAGEILGLTPDQVEVKSLYAGGFFGRRLNAGADYLVELTMAYALTDQSRPVKLVWSREDDVTGGWYRPQALHRVRVGLDEAGKILGWEHRVATPSIFKGSPFEAAVVHDGIDAASIEGIHDGAYSIPGMAVGLTDAKKATTVNWWRSVGHSHTAYVMEVMMDLAAEASGIDPVEFRLAYLDEETEDGRRAAQVLRLAAEKAGWGQVAEGRALGVAVHKSFNTYIAEVCEISTPDDMVKIEKVTAAVDCGIAVNPDVIKAQVEGAIGWGIGHAMRDEITLEEGAVVQSNFPDYEPLRIADIGAIEVHIVPSDLPPTGIGEPGTPPAAPALANAIARATGQRITQLPMSATTDFYS</sequence>
<dbReference type="InterPro" id="IPR000674">
    <property type="entry name" value="Ald_Oxase/Xan_DH_a/b"/>
</dbReference>
<dbReference type="NCBIfam" id="TIGR01409">
    <property type="entry name" value="TAT_signal_seq"/>
    <property type="match status" value="1"/>
</dbReference>
<dbReference type="InterPro" id="IPR008274">
    <property type="entry name" value="AldOxase/xan_DH_MoCoBD1"/>
</dbReference>
<dbReference type="Pfam" id="PF20256">
    <property type="entry name" value="MoCoBD_2"/>
    <property type="match status" value="2"/>
</dbReference>
<feature type="domain" description="Aldehyde oxidase/xanthine dehydrogenase a/b hammerhead" evidence="1">
    <location>
        <begin position="203"/>
        <end position="283"/>
    </location>
</feature>
<organism evidence="2 3">
    <name type="scientific">Paracoccus seriniphilus</name>
    <dbReference type="NCBI Taxonomy" id="184748"/>
    <lineage>
        <taxon>Bacteria</taxon>
        <taxon>Pseudomonadati</taxon>
        <taxon>Pseudomonadota</taxon>
        <taxon>Alphaproteobacteria</taxon>
        <taxon>Rhodobacterales</taxon>
        <taxon>Paracoccaceae</taxon>
        <taxon>Paracoccus</taxon>
    </lineage>
</organism>
<dbReference type="RefSeq" id="WP_089345822.1">
    <property type="nucleotide sequence ID" value="NZ_CP067131.1"/>
</dbReference>
<dbReference type="PANTHER" id="PTHR47495">
    <property type="entry name" value="ALDEHYDE DEHYDROGENASE"/>
    <property type="match status" value="1"/>
</dbReference>
<name>A0A239Q2T2_9RHOB</name>
<accession>A0A239Q2T2</accession>
<dbReference type="GO" id="GO:0016491">
    <property type="term" value="F:oxidoreductase activity"/>
    <property type="evidence" value="ECO:0007669"/>
    <property type="project" value="InterPro"/>
</dbReference>
<dbReference type="InterPro" id="IPR012368">
    <property type="entry name" value="OxRdtase_Mopterin-bd_su_IorB"/>
</dbReference>
<dbReference type="OrthoDB" id="9767994at2"/>
<dbReference type="InterPro" id="IPR037165">
    <property type="entry name" value="AldOxase/xan_DH_Mopterin-bd_sf"/>
</dbReference>
<dbReference type="AlphaFoldDB" id="A0A239Q2T2"/>
<dbReference type="SUPFAM" id="SSF56003">
    <property type="entry name" value="Molybdenum cofactor-binding domain"/>
    <property type="match status" value="2"/>
</dbReference>
<protein>
    <submittedName>
        <fullName evidence="2">Isoquinoline 1-oxidoreductase, beta subunit</fullName>
    </submittedName>
</protein>
<dbReference type="EMBL" id="FZQB01000021">
    <property type="protein sequence ID" value="SNT76513.1"/>
    <property type="molecule type" value="Genomic_DNA"/>
</dbReference>
<dbReference type="Proteomes" id="UP000198307">
    <property type="component" value="Unassembled WGS sequence"/>
</dbReference>
<dbReference type="SMART" id="SM01008">
    <property type="entry name" value="Ald_Xan_dh_C"/>
    <property type="match status" value="1"/>
</dbReference>
<evidence type="ECO:0000259" key="1">
    <source>
        <dbReference type="SMART" id="SM01008"/>
    </source>
</evidence>
<dbReference type="Pfam" id="PF02738">
    <property type="entry name" value="MoCoBD_1"/>
    <property type="match status" value="1"/>
</dbReference>
<dbReference type="InterPro" id="IPR046867">
    <property type="entry name" value="AldOxase/xan_DH_MoCoBD2"/>
</dbReference>
<gene>
    <name evidence="2" type="ORF">SAMN05444959_12111</name>
</gene>
<dbReference type="InterPro" id="IPR019546">
    <property type="entry name" value="TAT_signal_bac_arc"/>
</dbReference>
<keyword evidence="3" id="KW-1185">Reference proteome</keyword>
<dbReference type="PIRSF" id="PIRSF036389">
    <property type="entry name" value="IOR_B"/>
    <property type="match status" value="1"/>
</dbReference>
<dbReference type="InterPro" id="IPR006311">
    <property type="entry name" value="TAT_signal"/>
</dbReference>
<proteinExistence type="predicted"/>
<evidence type="ECO:0000313" key="3">
    <source>
        <dbReference type="Proteomes" id="UP000198307"/>
    </source>
</evidence>
<dbReference type="PROSITE" id="PS51318">
    <property type="entry name" value="TAT"/>
    <property type="match status" value="1"/>
</dbReference>
<reference evidence="2 3" key="1">
    <citation type="submission" date="2017-07" db="EMBL/GenBank/DDBJ databases">
        <authorList>
            <person name="Sun Z.S."/>
            <person name="Albrecht U."/>
            <person name="Echele G."/>
            <person name="Lee C.C."/>
        </authorList>
    </citation>
    <scope>NUCLEOTIDE SEQUENCE [LARGE SCALE GENOMIC DNA]</scope>
    <source>
        <strain evidence="2 3">DSM 14827</strain>
    </source>
</reference>